<organism evidence="3 4">
    <name type="scientific">Aeromicrobium choanae</name>
    <dbReference type="NCBI Taxonomy" id="1736691"/>
    <lineage>
        <taxon>Bacteria</taxon>
        <taxon>Bacillati</taxon>
        <taxon>Actinomycetota</taxon>
        <taxon>Actinomycetes</taxon>
        <taxon>Propionibacteriales</taxon>
        <taxon>Nocardioidaceae</taxon>
        <taxon>Aeromicrobium</taxon>
    </lineage>
</organism>
<feature type="compositionally biased region" description="Basic and acidic residues" evidence="1">
    <location>
        <begin position="35"/>
        <end position="56"/>
    </location>
</feature>
<keyword evidence="2" id="KW-1133">Transmembrane helix</keyword>
<keyword evidence="2" id="KW-0812">Transmembrane</keyword>
<gene>
    <name evidence="3" type="ORF">SAMN06295964_2759</name>
</gene>
<dbReference type="RefSeq" id="WP_172806368.1">
    <property type="nucleotide sequence ID" value="NZ_LT796768.1"/>
</dbReference>
<evidence type="ECO:0000313" key="4">
    <source>
        <dbReference type="Proteomes" id="UP000191040"/>
    </source>
</evidence>
<reference evidence="4" key="1">
    <citation type="submission" date="2017-02" db="EMBL/GenBank/DDBJ databases">
        <authorList>
            <person name="Varghese N."/>
            <person name="Submissions S."/>
        </authorList>
    </citation>
    <scope>NUCLEOTIDE SEQUENCE [LARGE SCALE GENOMIC DNA]</scope>
    <source>
        <strain evidence="4">9H-4</strain>
    </source>
</reference>
<feature type="transmembrane region" description="Helical" evidence="2">
    <location>
        <begin position="114"/>
        <end position="135"/>
    </location>
</feature>
<feature type="region of interest" description="Disordered" evidence="1">
    <location>
        <begin position="1"/>
        <end position="77"/>
    </location>
</feature>
<dbReference type="Proteomes" id="UP000191040">
    <property type="component" value="Chromosome I"/>
</dbReference>
<dbReference type="AlphaFoldDB" id="A0A1T4Z669"/>
<evidence type="ECO:0000256" key="2">
    <source>
        <dbReference type="SAM" id="Phobius"/>
    </source>
</evidence>
<feature type="transmembrane region" description="Helical" evidence="2">
    <location>
        <begin position="89"/>
        <end position="108"/>
    </location>
</feature>
<keyword evidence="4" id="KW-1185">Reference proteome</keyword>
<sequence>MNDAADETPQRKGGPTRSRREAEAARKQQMKRPLTRREQAERERRRRSAARDKQREALLGGGSTADLPARDRGPGKALARDVVDRRRTVAEFMLPLLVVILVLSFFPAMAEVVFSLWTVTIFATLIDEIWLITVLKRELKKRFTPAERRGAVLYAVLRSTQIRRMRLPKPALAVGQPLREHY</sequence>
<feature type="compositionally biased region" description="Basic and acidic residues" evidence="1">
    <location>
        <begin position="68"/>
        <end position="77"/>
    </location>
</feature>
<name>A0A1T4Z669_9ACTN</name>
<dbReference type="Pfam" id="PF11241">
    <property type="entry name" value="DUF3043"/>
    <property type="match status" value="1"/>
</dbReference>
<evidence type="ECO:0008006" key="5">
    <source>
        <dbReference type="Google" id="ProtNLM"/>
    </source>
</evidence>
<dbReference type="STRING" id="1736691.SAMN06295964_2759"/>
<dbReference type="InterPro" id="IPR021403">
    <property type="entry name" value="DUF3043"/>
</dbReference>
<evidence type="ECO:0000256" key="1">
    <source>
        <dbReference type="SAM" id="MobiDB-lite"/>
    </source>
</evidence>
<accession>A0A1T4Z669</accession>
<dbReference type="EMBL" id="LT796768">
    <property type="protein sequence ID" value="SKB09557.1"/>
    <property type="molecule type" value="Genomic_DNA"/>
</dbReference>
<protein>
    <recommendedName>
        <fullName evidence="5">DUF3043 domain-containing protein</fullName>
    </recommendedName>
</protein>
<proteinExistence type="predicted"/>
<evidence type="ECO:0000313" key="3">
    <source>
        <dbReference type="EMBL" id="SKB09557.1"/>
    </source>
</evidence>
<keyword evidence="2" id="KW-0472">Membrane</keyword>